<keyword evidence="2" id="KW-1185">Reference proteome</keyword>
<organism evidence="1 2">
    <name type="scientific">Murinocardiopsis flavida</name>
    <dbReference type="NCBI Taxonomy" id="645275"/>
    <lineage>
        <taxon>Bacteria</taxon>
        <taxon>Bacillati</taxon>
        <taxon>Actinomycetota</taxon>
        <taxon>Actinomycetes</taxon>
        <taxon>Streptosporangiales</taxon>
        <taxon>Nocardiopsidaceae</taxon>
        <taxon>Murinocardiopsis</taxon>
    </lineage>
</organism>
<protein>
    <recommendedName>
        <fullName evidence="3">Tetratricopeptide repeat protein</fullName>
    </recommendedName>
</protein>
<evidence type="ECO:0008006" key="3">
    <source>
        <dbReference type="Google" id="ProtNLM"/>
    </source>
</evidence>
<accession>A0A2P8CVC6</accession>
<dbReference type="OrthoDB" id="56388at2"/>
<evidence type="ECO:0000313" key="2">
    <source>
        <dbReference type="Proteomes" id="UP000240542"/>
    </source>
</evidence>
<dbReference type="AlphaFoldDB" id="A0A2P8CVC6"/>
<dbReference type="RefSeq" id="WP_106586312.1">
    <property type="nucleotide sequence ID" value="NZ_PYGA01000028.1"/>
</dbReference>
<evidence type="ECO:0000313" key="1">
    <source>
        <dbReference type="EMBL" id="PSK88931.1"/>
    </source>
</evidence>
<comment type="caution">
    <text evidence="1">The sequence shown here is derived from an EMBL/GenBank/DDBJ whole genome shotgun (WGS) entry which is preliminary data.</text>
</comment>
<reference evidence="1 2" key="1">
    <citation type="submission" date="2018-03" db="EMBL/GenBank/DDBJ databases">
        <title>Genomic Encyclopedia of Archaeal and Bacterial Type Strains, Phase II (KMG-II): from individual species to whole genera.</title>
        <authorList>
            <person name="Goeker M."/>
        </authorList>
    </citation>
    <scope>NUCLEOTIDE SEQUENCE [LARGE SCALE GENOMIC DNA]</scope>
    <source>
        <strain evidence="1 2">DSM 45312</strain>
    </source>
</reference>
<dbReference type="Gene3D" id="1.25.40.10">
    <property type="entry name" value="Tetratricopeptide repeat domain"/>
    <property type="match status" value="1"/>
</dbReference>
<proteinExistence type="predicted"/>
<name>A0A2P8CVC6_9ACTN</name>
<dbReference type="SUPFAM" id="SSF48452">
    <property type="entry name" value="TPR-like"/>
    <property type="match status" value="1"/>
</dbReference>
<dbReference type="InterPro" id="IPR011990">
    <property type="entry name" value="TPR-like_helical_dom_sf"/>
</dbReference>
<sequence length="849" mass="93127">MSRPEPELRAALENARQMGHGEAQQALMEDVIRHADAGGFPRLAFSARRSLANAYSVDRQWDKAFPLFSRCLSEHDQRPEDFGPEEDWSLRRWYTSITQSMSEFPEISLAQIYGACDDMERRFKAGGHSLRKVYAARRWIAQLACDWDEEERCYQAWITAGGPQHGSVWDFEEEVERLVLRGDDASVARALELAEPVLSGDVGFTEPAAPIQCRMLLPLARAGRHEEAALAYKRADRVLEHGVYRYEYRSMQIEFCALTGNEDTGLRLVKERIHGWYSLNRPSGKMEFSVAAALLLGRMAAVGRGAEQVTCHCNEHPPVPATVLRDQMTRTALELAAQFDARNGTTAQGDRIRAMLAQRPVADFLPLTPTSRKPVRAAATEGLAPEQLLDRAEWHQRCQEDDTARAYLSAVPEPPPPHLAGRVVELRALLDWGPGTEAALRWAAEAHRHNGDTRRSLLCLCWLGRWLTEENRGKEGMAMVNKAVRDLRAADDSWAAAWGELRLAQVLVLLQKPGEYYAIQRAGALAAASGDPLVLGMIAADEASWLKQDGADPARVIRLATTALDALITAGAAEKAVIALDHLRTAYERAGADADFVTMVRARLAAPRPGTPAGVHARLRYEHGRALLGEGRPEEAVTDLTEAVGQAHALGLDRAEQWYFLAVACHSTGRFEEAVHAAAEGANWLAHLRRNEWLDHPVLADHCRMILADSHHEIGETEAALEQYVRLVEDAGEVGNAPVVAVGQGKVGVVLAELGRYADSAAMYREAAQGFWALGDVPTAVRSRCGEAASWLRARDPQSALAAVGLAQQAVPAIPAHLAEERAALQQEVAELHAAITGSFDGANPRGRA</sequence>
<dbReference type="Proteomes" id="UP000240542">
    <property type="component" value="Unassembled WGS sequence"/>
</dbReference>
<gene>
    <name evidence="1" type="ORF">CLV63_12819</name>
</gene>
<dbReference type="EMBL" id="PYGA01000028">
    <property type="protein sequence ID" value="PSK88931.1"/>
    <property type="molecule type" value="Genomic_DNA"/>
</dbReference>